<organism evidence="2 3">
    <name type="scientific">Brevibacillus gelatini</name>
    <dbReference type="NCBI Taxonomy" id="1655277"/>
    <lineage>
        <taxon>Bacteria</taxon>
        <taxon>Bacillati</taxon>
        <taxon>Bacillota</taxon>
        <taxon>Bacilli</taxon>
        <taxon>Bacillales</taxon>
        <taxon>Paenibacillaceae</taxon>
        <taxon>Brevibacillus</taxon>
    </lineage>
</organism>
<dbReference type="GO" id="GO:0016020">
    <property type="term" value="C:membrane"/>
    <property type="evidence" value="ECO:0007669"/>
    <property type="project" value="TreeGrafter"/>
</dbReference>
<name>A0A3M8B6E5_9BACL</name>
<dbReference type="InterPro" id="IPR029058">
    <property type="entry name" value="AB_hydrolase_fold"/>
</dbReference>
<dbReference type="AlphaFoldDB" id="A0A3M8B6E5"/>
<feature type="domain" description="AB hydrolase-1" evidence="1">
    <location>
        <begin position="33"/>
        <end position="252"/>
    </location>
</feature>
<sequence>MSHEQQPQTPTRKFFRSGEMRLSYLDYGGDSENVLLLLHGHMNDARVFSTFAGQLTGWRVLALDQRGHGWSDHSPEKDYSRAAYLQDILAFVQSELGGQPVVILGHSLGGLNAYQFAARYPQYVRAAIIEDIGAEIQADLSFAERLPERSASLAQLKEALRQVGVRAVDYFAESVFEDERGFGFRSDCPGMRISQEHCNGAWWEDWLSSTCPVLLIHGKHSFVMDEAHARLMAARRPNTELAVFAECGHDIHSADPDGFFQVVSKFLKTVDSCLATDERT</sequence>
<evidence type="ECO:0000259" key="1">
    <source>
        <dbReference type="Pfam" id="PF00561"/>
    </source>
</evidence>
<accession>A0A3M8B6E5</accession>
<dbReference type="Proteomes" id="UP000268829">
    <property type="component" value="Unassembled WGS sequence"/>
</dbReference>
<dbReference type="Gene3D" id="3.40.50.1820">
    <property type="entry name" value="alpha/beta hydrolase"/>
    <property type="match status" value="1"/>
</dbReference>
<evidence type="ECO:0000313" key="3">
    <source>
        <dbReference type="Proteomes" id="UP000268829"/>
    </source>
</evidence>
<dbReference type="PANTHER" id="PTHR43798">
    <property type="entry name" value="MONOACYLGLYCEROL LIPASE"/>
    <property type="match status" value="1"/>
</dbReference>
<dbReference type="SUPFAM" id="SSF53474">
    <property type="entry name" value="alpha/beta-Hydrolases"/>
    <property type="match status" value="1"/>
</dbReference>
<keyword evidence="3" id="KW-1185">Reference proteome</keyword>
<reference evidence="2 3" key="1">
    <citation type="submission" date="2018-10" db="EMBL/GenBank/DDBJ databases">
        <title>Phylogenomics of Brevibacillus.</title>
        <authorList>
            <person name="Dunlap C."/>
        </authorList>
    </citation>
    <scope>NUCLEOTIDE SEQUENCE [LARGE SCALE GENOMIC DNA]</scope>
    <source>
        <strain evidence="2 3">DSM 100115</strain>
    </source>
</reference>
<dbReference type="PANTHER" id="PTHR43798:SF33">
    <property type="entry name" value="HYDROLASE, PUTATIVE (AFU_ORTHOLOGUE AFUA_2G14860)-RELATED"/>
    <property type="match status" value="1"/>
</dbReference>
<dbReference type="GO" id="GO:0046464">
    <property type="term" value="P:acylglycerol catabolic process"/>
    <property type="evidence" value="ECO:0007669"/>
    <property type="project" value="TreeGrafter"/>
</dbReference>
<comment type="caution">
    <text evidence="2">The sequence shown here is derived from an EMBL/GenBank/DDBJ whole genome shotgun (WGS) entry which is preliminary data.</text>
</comment>
<dbReference type="RefSeq" id="WP_122903872.1">
    <property type="nucleotide sequence ID" value="NZ_RHHS01000015.1"/>
</dbReference>
<dbReference type="EMBL" id="RHHS01000015">
    <property type="protein sequence ID" value="RNB59036.1"/>
    <property type="molecule type" value="Genomic_DNA"/>
</dbReference>
<evidence type="ECO:0000313" key="2">
    <source>
        <dbReference type="EMBL" id="RNB59036.1"/>
    </source>
</evidence>
<gene>
    <name evidence="2" type="ORF">EDM57_06065</name>
</gene>
<dbReference type="PRINTS" id="PR00111">
    <property type="entry name" value="ABHYDROLASE"/>
</dbReference>
<dbReference type="Pfam" id="PF00561">
    <property type="entry name" value="Abhydrolase_1"/>
    <property type="match status" value="1"/>
</dbReference>
<protein>
    <submittedName>
        <fullName evidence="2">Alpha/beta hydrolase</fullName>
    </submittedName>
</protein>
<dbReference type="GO" id="GO:0047372">
    <property type="term" value="F:monoacylglycerol lipase activity"/>
    <property type="evidence" value="ECO:0007669"/>
    <property type="project" value="TreeGrafter"/>
</dbReference>
<proteinExistence type="predicted"/>
<keyword evidence="2" id="KW-0378">Hydrolase</keyword>
<dbReference type="InterPro" id="IPR050266">
    <property type="entry name" value="AB_hydrolase_sf"/>
</dbReference>
<dbReference type="OrthoDB" id="9805423at2"/>
<dbReference type="InterPro" id="IPR000073">
    <property type="entry name" value="AB_hydrolase_1"/>
</dbReference>